<feature type="transmembrane region" description="Helical" evidence="7">
    <location>
        <begin position="75"/>
        <end position="95"/>
    </location>
</feature>
<evidence type="ECO:0000256" key="6">
    <source>
        <dbReference type="ARBA" id="ARBA00023136"/>
    </source>
</evidence>
<feature type="transmembrane region" description="Helical" evidence="7">
    <location>
        <begin position="110"/>
        <end position="129"/>
    </location>
</feature>
<sequence length="288" mass="31038">MQSTPVQRTLLFILGLNIFVAVIKAAFGLLAGSVSMVADALHSTFDSTSNIVGLIAVTIAALPPDAKHHYGHGKFETLGTLVIGAMLLLTAYWIISEGYERLVNPASPEITPVTVGVMVAAIAVNIIVYRYERHRGEAYGSEILIADATHTKSDVYVSLSVLAGFGAVLLGFQVADPLIAFGIGILIAKMGLTILYEAAEILSDSANLPCDMDDVRRIVTAIPGVQGCHNFRCRGKPGELFADIHITVRPEITVDRAHDLSVEVEERLKEEISGLREVVVHIEPEVQE</sequence>
<feature type="domain" description="Cation efflux protein cytoplasmic" evidence="9">
    <location>
        <begin position="211"/>
        <end position="285"/>
    </location>
</feature>
<dbReference type="Proteomes" id="UP000290932">
    <property type="component" value="Unassembled WGS sequence"/>
</dbReference>
<evidence type="ECO:0000256" key="7">
    <source>
        <dbReference type="SAM" id="Phobius"/>
    </source>
</evidence>
<organism evidence="10 11">
    <name type="scientific">Methanoculleus taiwanensis</name>
    <dbReference type="NCBI Taxonomy" id="1550565"/>
    <lineage>
        <taxon>Archaea</taxon>
        <taxon>Methanobacteriati</taxon>
        <taxon>Methanobacteriota</taxon>
        <taxon>Stenosarchaea group</taxon>
        <taxon>Methanomicrobia</taxon>
        <taxon>Methanomicrobiales</taxon>
        <taxon>Methanomicrobiaceae</taxon>
        <taxon>Methanoculleus</taxon>
    </lineage>
</organism>
<accession>A0A498H212</accession>
<evidence type="ECO:0000256" key="5">
    <source>
        <dbReference type="ARBA" id="ARBA00022989"/>
    </source>
</evidence>
<proteinExistence type="inferred from homology"/>
<keyword evidence="11" id="KW-1185">Reference proteome</keyword>
<dbReference type="FunFam" id="1.20.1510.10:FF:000006">
    <property type="entry name" value="Divalent cation efflux transporter"/>
    <property type="match status" value="1"/>
</dbReference>
<feature type="transmembrane region" description="Helical" evidence="7">
    <location>
        <begin position="155"/>
        <end position="172"/>
    </location>
</feature>
<comment type="similarity">
    <text evidence="2">Belongs to the cation diffusion facilitator (CDF) transporter (TC 2.A.4) family.</text>
</comment>
<gene>
    <name evidence="10" type="ORF">ABH15_01765</name>
</gene>
<evidence type="ECO:0000256" key="2">
    <source>
        <dbReference type="ARBA" id="ARBA00008114"/>
    </source>
</evidence>
<evidence type="ECO:0000259" key="8">
    <source>
        <dbReference type="Pfam" id="PF01545"/>
    </source>
</evidence>
<evidence type="ECO:0000256" key="4">
    <source>
        <dbReference type="ARBA" id="ARBA00022692"/>
    </source>
</evidence>
<comment type="caution">
    <text evidence="10">The sequence shown here is derived from an EMBL/GenBank/DDBJ whole genome shotgun (WGS) entry which is preliminary data.</text>
</comment>
<dbReference type="GO" id="GO:0015093">
    <property type="term" value="F:ferrous iron transmembrane transporter activity"/>
    <property type="evidence" value="ECO:0007669"/>
    <property type="project" value="TreeGrafter"/>
</dbReference>
<dbReference type="AlphaFoldDB" id="A0A498H212"/>
<feature type="transmembrane region" description="Helical" evidence="7">
    <location>
        <begin position="12"/>
        <end position="38"/>
    </location>
</feature>
<keyword evidence="3" id="KW-0813">Transport</keyword>
<dbReference type="GO" id="GO:0006882">
    <property type="term" value="P:intracellular zinc ion homeostasis"/>
    <property type="evidence" value="ECO:0007669"/>
    <property type="project" value="TreeGrafter"/>
</dbReference>
<protein>
    <submittedName>
        <fullName evidence="10">Cation transporter</fullName>
    </submittedName>
</protein>
<dbReference type="NCBIfam" id="TIGR01297">
    <property type="entry name" value="CDF"/>
    <property type="match status" value="1"/>
</dbReference>
<dbReference type="SUPFAM" id="SSF161111">
    <property type="entry name" value="Cation efflux protein transmembrane domain-like"/>
    <property type="match status" value="1"/>
</dbReference>
<dbReference type="RefSeq" id="WP_128692648.1">
    <property type="nucleotide sequence ID" value="NZ_LHQS01000001.1"/>
</dbReference>
<dbReference type="GO" id="GO:0015086">
    <property type="term" value="F:cadmium ion transmembrane transporter activity"/>
    <property type="evidence" value="ECO:0007669"/>
    <property type="project" value="TreeGrafter"/>
</dbReference>
<dbReference type="InterPro" id="IPR027469">
    <property type="entry name" value="Cation_efflux_TMD_sf"/>
</dbReference>
<keyword evidence="5 7" id="KW-1133">Transmembrane helix</keyword>
<dbReference type="Pfam" id="PF16916">
    <property type="entry name" value="ZT_dimer"/>
    <property type="match status" value="1"/>
</dbReference>
<reference evidence="10 11" key="1">
    <citation type="journal article" date="2015" name="Int. J. Syst. Evol. Microbiol.">
        <title>Methanoculleus taiwanensis sp. nov., a methanogen isolated from deep marine sediment at the deformation front area near Taiwan.</title>
        <authorList>
            <person name="Weng C.Y."/>
            <person name="Chen S.C."/>
            <person name="Lai M.C."/>
            <person name="Wu S.Y."/>
            <person name="Lin S."/>
            <person name="Yang T.F."/>
            <person name="Chen P.C."/>
        </authorList>
    </citation>
    <scope>NUCLEOTIDE SEQUENCE [LARGE SCALE GENOMIC DNA]</scope>
    <source>
        <strain evidence="10 11">CYW4</strain>
    </source>
</reference>
<dbReference type="InterPro" id="IPR027470">
    <property type="entry name" value="Cation_efflux_CTD"/>
</dbReference>
<dbReference type="InterPro" id="IPR050291">
    <property type="entry name" value="CDF_Transporter"/>
</dbReference>
<dbReference type="Pfam" id="PF01545">
    <property type="entry name" value="Cation_efflux"/>
    <property type="match status" value="1"/>
</dbReference>
<dbReference type="Gene3D" id="1.20.1510.10">
    <property type="entry name" value="Cation efflux protein transmembrane domain"/>
    <property type="match status" value="1"/>
</dbReference>
<evidence type="ECO:0000313" key="10">
    <source>
        <dbReference type="EMBL" id="RXE56902.1"/>
    </source>
</evidence>
<evidence type="ECO:0000256" key="1">
    <source>
        <dbReference type="ARBA" id="ARBA00004141"/>
    </source>
</evidence>
<dbReference type="InterPro" id="IPR036837">
    <property type="entry name" value="Cation_efflux_CTD_sf"/>
</dbReference>
<dbReference type="SUPFAM" id="SSF160240">
    <property type="entry name" value="Cation efflux protein cytoplasmic domain-like"/>
    <property type="match status" value="1"/>
</dbReference>
<feature type="domain" description="Cation efflux protein transmembrane" evidence="8">
    <location>
        <begin position="11"/>
        <end position="202"/>
    </location>
</feature>
<comment type="subcellular location">
    <subcellularLocation>
        <location evidence="1">Membrane</location>
        <topology evidence="1">Multi-pass membrane protein</topology>
    </subcellularLocation>
</comment>
<feature type="transmembrane region" description="Helical" evidence="7">
    <location>
        <begin position="178"/>
        <end position="196"/>
    </location>
</feature>
<feature type="transmembrane region" description="Helical" evidence="7">
    <location>
        <begin position="44"/>
        <end position="63"/>
    </location>
</feature>
<evidence type="ECO:0000313" key="11">
    <source>
        <dbReference type="Proteomes" id="UP000290932"/>
    </source>
</evidence>
<dbReference type="PANTHER" id="PTHR43840:SF15">
    <property type="entry name" value="MITOCHONDRIAL METAL TRANSPORTER 1-RELATED"/>
    <property type="match status" value="1"/>
</dbReference>
<name>A0A498H212_9EURY</name>
<dbReference type="InterPro" id="IPR002524">
    <property type="entry name" value="Cation_efflux"/>
</dbReference>
<dbReference type="OrthoDB" id="8907at2157"/>
<evidence type="ECO:0000259" key="9">
    <source>
        <dbReference type="Pfam" id="PF16916"/>
    </source>
</evidence>
<evidence type="ECO:0000256" key="3">
    <source>
        <dbReference type="ARBA" id="ARBA00022448"/>
    </source>
</evidence>
<dbReference type="GO" id="GO:0015341">
    <property type="term" value="F:zinc efflux antiporter activity"/>
    <property type="evidence" value="ECO:0007669"/>
    <property type="project" value="TreeGrafter"/>
</dbReference>
<dbReference type="PANTHER" id="PTHR43840">
    <property type="entry name" value="MITOCHONDRIAL METAL TRANSPORTER 1-RELATED"/>
    <property type="match status" value="1"/>
</dbReference>
<keyword evidence="4 7" id="KW-0812">Transmembrane</keyword>
<dbReference type="InterPro" id="IPR058533">
    <property type="entry name" value="Cation_efflux_TM"/>
</dbReference>
<dbReference type="GO" id="GO:0005886">
    <property type="term" value="C:plasma membrane"/>
    <property type="evidence" value="ECO:0007669"/>
    <property type="project" value="TreeGrafter"/>
</dbReference>
<keyword evidence="6 7" id="KW-0472">Membrane</keyword>
<dbReference type="EMBL" id="LHQS01000001">
    <property type="protein sequence ID" value="RXE56902.1"/>
    <property type="molecule type" value="Genomic_DNA"/>
</dbReference>
<dbReference type="Gene3D" id="3.30.70.1350">
    <property type="entry name" value="Cation efflux protein, cytoplasmic domain"/>
    <property type="match status" value="1"/>
</dbReference>